<dbReference type="Proteomes" id="UP000838308">
    <property type="component" value="Unassembled WGS sequence"/>
</dbReference>
<evidence type="ECO:0000259" key="1">
    <source>
        <dbReference type="PROSITE" id="PS50965"/>
    </source>
</evidence>
<proteinExistence type="predicted"/>
<keyword evidence="3" id="KW-1185">Reference proteome</keyword>
<gene>
    <name evidence="2" type="ORF">BACCIP111895_01088</name>
</gene>
<accession>A0ABN8KKI9</accession>
<dbReference type="PROSITE" id="PS50965">
    <property type="entry name" value="NERD"/>
    <property type="match status" value="1"/>
</dbReference>
<dbReference type="Pfam" id="PF08378">
    <property type="entry name" value="NERD"/>
    <property type="match status" value="1"/>
</dbReference>
<dbReference type="EMBL" id="CALBWS010000004">
    <property type="protein sequence ID" value="CAH2713934.1"/>
    <property type="molecule type" value="Genomic_DNA"/>
</dbReference>
<dbReference type="RefSeq" id="WP_248734273.1">
    <property type="nucleotide sequence ID" value="NZ_CALBWS010000004.1"/>
</dbReference>
<evidence type="ECO:0000313" key="3">
    <source>
        <dbReference type="Proteomes" id="UP000838308"/>
    </source>
</evidence>
<reference evidence="2" key="1">
    <citation type="submission" date="2022-04" db="EMBL/GenBank/DDBJ databases">
        <authorList>
            <person name="Criscuolo A."/>
        </authorList>
    </citation>
    <scope>NUCLEOTIDE SEQUENCE</scope>
    <source>
        <strain evidence="2">CIP111895</strain>
    </source>
</reference>
<organism evidence="2 3">
    <name type="scientific">Neobacillus rhizosphaerae</name>
    <dbReference type="NCBI Taxonomy" id="2880965"/>
    <lineage>
        <taxon>Bacteria</taxon>
        <taxon>Bacillati</taxon>
        <taxon>Bacillota</taxon>
        <taxon>Bacilli</taxon>
        <taxon>Bacillales</taxon>
        <taxon>Bacillaceae</taxon>
        <taxon>Neobacillus</taxon>
    </lineage>
</organism>
<comment type="caution">
    <text evidence="2">The sequence shown here is derived from an EMBL/GenBank/DDBJ whole genome shotgun (WGS) entry which is preliminary data.</text>
</comment>
<protein>
    <recommendedName>
        <fullName evidence="1">NERD domain-containing protein</fullName>
    </recommendedName>
</protein>
<dbReference type="InterPro" id="IPR011528">
    <property type="entry name" value="NERD"/>
</dbReference>
<name>A0ABN8KKI9_9BACI</name>
<feature type="domain" description="NERD" evidence="1">
    <location>
        <begin position="41"/>
        <end position="156"/>
    </location>
</feature>
<sequence length="326" mass="37722">MILNERKVPIPLLQREALLRRIDKLHSRFKDIEKELINWKTGYSGEKNVDYYLSYLPDEPYRIINDLRLKCNNTFQIDSLIFSQMFGLVIEIKNITGTLFFDKYTKGVVRTYKDSEEGIANPLTQARRHRTQLISWMIKHKIPPMPIEYLVVFSKNSTIVRTNEGNESIFEHIIYAEYLEEKVAQIAAKYNSPAFKGKALNKLCDYILSENIPSYPEILKTYGISQSDIIRGVQCPTCKAIPIIRVSSAWYCPDCKTYSKDAHLQTVRDYFLLMNSPMTLKQFQEFLLIEQRGVAKNLLHSLSLPSTGTGRTTQYFIPPDCILSPL</sequence>
<evidence type="ECO:0000313" key="2">
    <source>
        <dbReference type="EMBL" id="CAH2713934.1"/>
    </source>
</evidence>